<dbReference type="InterPro" id="IPR045584">
    <property type="entry name" value="Pilin-like"/>
</dbReference>
<dbReference type="GeneID" id="70584581"/>
<dbReference type="OrthoDB" id="5593857at2"/>
<dbReference type="STRING" id="1123491.SAMN02745782_02104"/>
<keyword evidence="1" id="KW-1133">Transmembrane helix</keyword>
<feature type="transmembrane region" description="Helical" evidence="1">
    <location>
        <begin position="12"/>
        <end position="31"/>
    </location>
</feature>
<dbReference type="Proteomes" id="UP000190834">
    <property type="component" value="Unassembled WGS sequence"/>
</dbReference>
<dbReference type="InterPro" id="IPR012902">
    <property type="entry name" value="N_methyl_site"/>
</dbReference>
<reference evidence="3" key="1">
    <citation type="submission" date="2017-02" db="EMBL/GenBank/DDBJ databases">
        <authorList>
            <person name="Varghese N."/>
            <person name="Submissions S."/>
        </authorList>
    </citation>
    <scope>NUCLEOTIDE SEQUENCE [LARGE SCALE GENOMIC DNA]</scope>
    <source>
        <strain evidence="3">DSM 19608</strain>
    </source>
</reference>
<sequence>MSRQQGFTLIESIVAMVIIAIAMVTLISFLYPQIERSATPHYQTRAAHLGQSLLSQILARGFDHNSDFDGGKKRCGEDVSCSDVLGRDGGETLPDTFNDVDDYIGCWYGDTPQSCQGMTPVDSLVNILGADIAANYTHFTVFVTVDYVDSDFQTSSTPTNLKRIQLDIDVGRYGRFPLVAYRGNY</sequence>
<protein>
    <submittedName>
        <fullName evidence="2">MSHA pilin protein MshD</fullName>
    </submittedName>
</protein>
<dbReference type="SUPFAM" id="SSF54523">
    <property type="entry name" value="Pili subunits"/>
    <property type="match status" value="1"/>
</dbReference>
<proteinExistence type="predicted"/>
<accession>A0A1T4QFN0</accession>
<dbReference type="NCBIfam" id="TIGR02532">
    <property type="entry name" value="IV_pilin_GFxxxE"/>
    <property type="match status" value="1"/>
</dbReference>
<keyword evidence="1" id="KW-0812">Transmembrane</keyword>
<gene>
    <name evidence="2" type="ORF">SAMN02745782_02104</name>
</gene>
<organism evidence="2 3">
    <name type="scientific">Vibrio cincinnatiensis DSM 19608</name>
    <dbReference type="NCBI Taxonomy" id="1123491"/>
    <lineage>
        <taxon>Bacteria</taxon>
        <taxon>Pseudomonadati</taxon>
        <taxon>Pseudomonadota</taxon>
        <taxon>Gammaproteobacteria</taxon>
        <taxon>Vibrionales</taxon>
        <taxon>Vibrionaceae</taxon>
        <taxon>Vibrio</taxon>
    </lineage>
</organism>
<dbReference type="Pfam" id="PF07963">
    <property type="entry name" value="N_methyl"/>
    <property type="match status" value="1"/>
</dbReference>
<dbReference type="AlphaFoldDB" id="A0A1T4QFN0"/>
<keyword evidence="3" id="KW-1185">Reference proteome</keyword>
<evidence type="ECO:0000313" key="3">
    <source>
        <dbReference type="Proteomes" id="UP000190834"/>
    </source>
</evidence>
<dbReference type="RefSeq" id="WP_078926489.1">
    <property type="nucleotide sequence ID" value="NZ_FUXB01000010.1"/>
</dbReference>
<dbReference type="EMBL" id="FUXB01000010">
    <property type="protein sequence ID" value="SKA02525.1"/>
    <property type="molecule type" value="Genomic_DNA"/>
</dbReference>
<evidence type="ECO:0000313" key="2">
    <source>
        <dbReference type="EMBL" id="SKA02525.1"/>
    </source>
</evidence>
<name>A0A1T4QFN0_VIBCI</name>
<keyword evidence="1" id="KW-0472">Membrane</keyword>
<evidence type="ECO:0000256" key="1">
    <source>
        <dbReference type="SAM" id="Phobius"/>
    </source>
</evidence>
<dbReference type="PROSITE" id="PS00409">
    <property type="entry name" value="PROKAR_NTER_METHYL"/>
    <property type="match status" value="1"/>
</dbReference>